<dbReference type="Proteomes" id="UP001150925">
    <property type="component" value="Unassembled WGS sequence"/>
</dbReference>
<gene>
    <name evidence="6" type="ORF">IWQ62_003703</name>
</gene>
<evidence type="ECO:0000259" key="5">
    <source>
        <dbReference type="Pfam" id="PF13537"/>
    </source>
</evidence>
<keyword evidence="3" id="KW-0315">Glutamine amidotransferase</keyword>
<evidence type="ECO:0000259" key="4">
    <source>
        <dbReference type="Pfam" id="PF00733"/>
    </source>
</evidence>
<dbReference type="GO" id="GO:0006529">
    <property type="term" value="P:asparagine biosynthetic process"/>
    <property type="evidence" value="ECO:0007669"/>
    <property type="project" value="UniProtKB-KW"/>
</dbReference>
<accession>A0A9W8E623</accession>
<protein>
    <recommendedName>
        <fullName evidence="8">Glutamine amidotransferase type-2 domain-containing protein</fullName>
    </recommendedName>
</protein>
<organism evidence="6 7">
    <name type="scientific">Dispira parvispora</name>
    <dbReference type="NCBI Taxonomy" id="1520584"/>
    <lineage>
        <taxon>Eukaryota</taxon>
        <taxon>Fungi</taxon>
        <taxon>Fungi incertae sedis</taxon>
        <taxon>Zoopagomycota</taxon>
        <taxon>Kickxellomycotina</taxon>
        <taxon>Dimargaritomycetes</taxon>
        <taxon>Dimargaritales</taxon>
        <taxon>Dimargaritaceae</taxon>
        <taxon>Dispira</taxon>
    </lineage>
</organism>
<dbReference type="OrthoDB" id="10252281at2759"/>
<feature type="domain" description="Asparagine synthetase" evidence="4">
    <location>
        <begin position="585"/>
        <end position="678"/>
    </location>
</feature>
<reference evidence="6" key="1">
    <citation type="submission" date="2022-07" db="EMBL/GenBank/DDBJ databases">
        <title>Phylogenomic reconstructions and comparative analyses of Kickxellomycotina fungi.</title>
        <authorList>
            <person name="Reynolds N.K."/>
            <person name="Stajich J.E."/>
            <person name="Barry K."/>
            <person name="Grigoriev I.V."/>
            <person name="Crous P."/>
            <person name="Smith M.E."/>
        </authorList>
    </citation>
    <scope>NUCLEOTIDE SEQUENCE</scope>
    <source>
        <strain evidence="6">RSA 1196</strain>
    </source>
</reference>
<dbReference type="AlphaFoldDB" id="A0A9W8E623"/>
<keyword evidence="1" id="KW-0028">Amino-acid biosynthesis</keyword>
<dbReference type="SUPFAM" id="SSF56235">
    <property type="entry name" value="N-terminal nucleophile aminohydrolases (Ntn hydrolases)"/>
    <property type="match status" value="1"/>
</dbReference>
<dbReference type="GO" id="GO:0004066">
    <property type="term" value="F:asparagine synthase (glutamine-hydrolyzing) activity"/>
    <property type="evidence" value="ECO:0007669"/>
    <property type="project" value="InterPro"/>
</dbReference>
<dbReference type="InterPro" id="IPR051857">
    <property type="entry name" value="Asn_synthetase_domain"/>
</dbReference>
<dbReference type="InterPro" id="IPR017932">
    <property type="entry name" value="GATase_2_dom"/>
</dbReference>
<dbReference type="PANTHER" id="PTHR45937">
    <property type="entry name" value="ASPARAGINE SYNTHETASE DOMAIN-CONTAINING PROTEIN 1"/>
    <property type="match status" value="1"/>
</dbReference>
<sequence length="699" mass="78671">MCGIQLLLGPSVEGESDTFVNTVWSRLKTGNQRRGPTLQQETQFPIAPIDEHVDKVSWHLRSYATVLHLRGIRPTGQPLVDSRGRAWWWNGEVFRNVPVPLEENDGQILFTELCDALNNYQTTSVANPDQTHPCLKLLGRVEGPFAFVLWDPVRGQLWFARDCLGRRSLLWHRPTANFPVLLLTSRAFRPNTINDSISATADLAWEEVPAAGFYCLNVHEWQKNPSPGGFQDALWHYPWPTNSSSAEMANVGLTNSHIHSHKLPLPYSRVNQQLPEGPNDLVSIDPEQAAVAPGDPRSSTVNTTLSNIRCPPGMVTCAENFLAHLRDAITDRLKSIPQTNANTATAFRVPSTNHDIPEISEVPRERYLVHSDRPSRVAILFSGGVDCLVIAALAHQVLPLEEPIDLINVAFENPRVTQAAQRNNGRKGSSSMRHNYDGPPFTWCSSDAKPYRFNASEYQRLFDVPDRVNGRQSLKALRQWAPQRDWRFVAVNVPYSQVLECRNHIMDVMYPSNTVMDLSIATALWFAASGKGYLEPRESDNSDPYSTDEISLLPYISSAKVLLLGMGADEQLGGYSRHRDEYNDKGWTGLANEIQRQLDRISWRNLGRDDRILSDHGKEGRFPFLARHVIDYLSSVPVYWKVDPTYPRGIGEKVILRYALYQCLGFPLSVCQQWKKAIQFGARTAKMDTSKIQGDALVG</sequence>
<dbReference type="InterPro" id="IPR001962">
    <property type="entry name" value="Asn_synthase"/>
</dbReference>
<evidence type="ECO:0000256" key="1">
    <source>
        <dbReference type="ARBA" id="ARBA00022605"/>
    </source>
</evidence>
<dbReference type="EMBL" id="JANBPY010001048">
    <property type="protein sequence ID" value="KAJ1961906.1"/>
    <property type="molecule type" value="Genomic_DNA"/>
</dbReference>
<dbReference type="InterPro" id="IPR029055">
    <property type="entry name" value="Ntn_hydrolases_N"/>
</dbReference>
<comment type="caution">
    <text evidence="6">The sequence shown here is derived from an EMBL/GenBank/DDBJ whole genome shotgun (WGS) entry which is preliminary data.</text>
</comment>
<dbReference type="PANTHER" id="PTHR45937:SF1">
    <property type="entry name" value="ASPARAGINE SYNTHETASE DOMAIN-CONTAINING PROTEIN 1"/>
    <property type="match status" value="1"/>
</dbReference>
<evidence type="ECO:0000313" key="7">
    <source>
        <dbReference type="Proteomes" id="UP001150925"/>
    </source>
</evidence>
<dbReference type="Pfam" id="PF13537">
    <property type="entry name" value="GATase_7"/>
    <property type="match status" value="1"/>
</dbReference>
<keyword evidence="7" id="KW-1185">Reference proteome</keyword>
<evidence type="ECO:0000313" key="6">
    <source>
        <dbReference type="EMBL" id="KAJ1961906.1"/>
    </source>
</evidence>
<proteinExistence type="predicted"/>
<evidence type="ECO:0000256" key="2">
    <source>
        <dbReference type="ARBA" id="ARBA00022888"/>
    </source>
</evidence>
<evidence type="ECO:0000256" key="3">
    <source>
        <dbReference type="ARBA" id="ARBA00022962"/>
    </source>
</evidence>
<dbReference type="InterPro" id="IPR014729">
    <property type="entry name" value="Rossmann-like_a/b/a_fold"/>
</dbReference>
<keyword evidence="2" id="KW-0061">Asparagine biosynthesis</keyword>
<dbReference type="Gene3D" id="3.40.50.620">
    <property type="entry name" value="HUPs"/>
    <property type="match status" value="1"/>
</dbReference>
<dbReference type="CDD" id="cd01991">
    <property type="entry name" value="Asn_synthase_B_C"/>
    <property type="match status" value="1"/>
</dbReference>
<dbReference type="Pfam" id="PF00733">
    <property type="entry name" value="Asn_synthase"/>
    <property type="match status" value="1"/>
</dbReference>
<name>A0A9W8E623_9FUNG</name>
<evidence type="ECO:0008006" key="8">
    <source>
        <dbReference type="Google" id="ProtNLM"/>
    </source>
</evidence>
<dbReference type="SUPFAM" id="SSF52402">
    <property type="entry name" value="Adenine nucleotide alpha hydrolases-like"/>
    <property type="match status" value="1"/>
</dbReference>
<feature type="domain" description="Glutamine amidotransferase type-2" evidence="5">
    <location>
        <begin position="77"/>
        <end position="174"/>
    </location>
</feature>
<dbReference type="Gene3D" id="3.60.20.10">
    <property type="entry name" value="Glutamine Phosphoribosylpyrophosphate, subunit 1, domain 1"/>
    <property type="match status" value="1"/>
</dbReference>